<protein>
    <recommendedName>
        <fullName evidence="6">Zn(2)-C6 fungal-type domain-containing protein</fullName>
    </recommendedName>
</protein>
<dbReference type="InterPro" id="IPR001138">
    <property type="entry name" value="Zn2Cys6_DnaBD"/>
</dbReference>
<dbReference type="SUPFAM" id="SSF57701">
    <property type="entry name" value="Zn2/Cys6 DNA-binding domain"/>
    <property type="match status" value="1"/>
</dbReference>
<evidence type="ECO:0000313" key="8">
    <source>
        <dbReference type="Proteomes" id="UP000094285"/>
    </source>
</evidence>
<sequence>MVSFPTERRKKVTQACDYCKKRKYKCIGKSPCELCKKKNIVCQFSIVDRRTTKGIKKILANPSKSSPNSPVASTPHLSIPQINTFSTYPDHGSINKLPPASKLLRSTYIPKSLQPLLSFPLNAYKEEESEPKPVVLPSVTPKQDDVKMEDSSSGELSDDQKVPRILFDSATSTRYIGESSPLSLLFEARNIFMDKLGVSDFSSDDQGINMLDEPIQLRPGKAIDLPAREHCDKLLVFFQNNVNQSWYIFNMSYFTRNVIDHVYRDPVKALPEKLALLHLVISLGLLFAEISRSPLIQELAPNSTSVAYFESGFNLIRSTVDDGKLWLTEAYFLIYFYYQTNCNRSTSWLMLGTAIRNAQALGLHRKFINESYKDRSYVYHRRKLWVSLYVCDRISSILLGRPLLIADYDWDDFDNSEELVQSEPKNALNIKCLIEIAKVAVLNGKIVQNFYLSGTIDPVRAEKLAIDFKIWSINLDPDLQIDKILRWQSAVESEGAPENVAQDNFLVFAVHLSQLYGIMLLCRPFFMYLAFKSDTDLTRPKKVKHHNTMIHFCKASVKSSVLTITLINYYIQQYSERVELYPAVNCCFMAALILGLSILHRKTSQGFQDEYSIVTLMEKLVTARNILNLLGPISVTAHRFSVIASKMINSLEDAFASAHTEDASDLGSVSYDTPRSSIGGGKISPIPVSTTTTANQHNVSHNYPPSANSSNLPHASADLESLMDFQLFFVPSGSNNNKNSSDESSETSRTNNENVDPHLYNIGTSDILFDNNL</sequence>
<dbReference type="SMART" id="SM00906">
    <property type="entry name" value="Fungal_trans"/>
    <property type="match status" value="1"/>
</dbReference>
<feature type="compositionally biased region" description="Polar residues" evidence="5">
    <location>
        <begin position="687"/>
        <end position="713"/>
    </location>
</feature>
<dbReference type="PANTHER" id="PTHR47424:SF6">
    <property type="entry name" value="PROLINE UTILIZATION TRANS-ACTIVATOR"/>
    <property type="match status" value="1"/>
</dbReference>
<dbReference type="PROSITE" id="PS50048">
    <property type="entry name" value="ZN2_CY6_FUNGAL_2"/>
    <property type="match status" value="1"/>
</dbReference>
<keyword evidence="3" id="KW-0804">Transcription</keyword>
<gene>
    <name evidence="7" type="ORF">CANTADRAFT_82056</name>
</gene>
<name>A0A1E4SFZ2_9ASCO</name>
<dbReference type="Pfam" id="PF04082">
    <property type="entry name" value="Fungal_trans"/>
    <property type="match status" value="1"/>
</dbReference>
<accession>A0A1E4SFZ2</accession>
<dbReference type="EMBL" id="KV453913">
    <property type="protein sequence ID" value="ODV78385.1"/>
    <property type="molecule type" value="Genomic_DNA"/>
</dbReference>
<evidence type="ECO:0000256" key="5">
    <source>
        <dbReference type="SAM" id="MobiDB-lite"/>
    </source>
</evidence>
<evidence type="ECO:0000259" key="6">
    <source>
        <dbReference type="PROSITE" id="PS50048"/>
    </source>
</evidence>
<dbReference type="GO" id="GO:0003677">
    <property type="term" value="F:DNA binding"/>
    <property type="evidence" value="ECO:0007669"/>
    <property type="project" value="InterPro"/>
</dbReference>
<dbReference type="Pfam" id="PF00172">
    <property type="entry name" value="Zn_clus"/>
    <property type="match status" value="1"/>
</dbReference>
<organism evidence="7 8">
    <name type="scientific">Suhomyces tanzawaensis NRRL Y-17324</name>
    <dbReference type="NCBI Taxonomy" id="984487"/>
    <lineage>
        <taxon>Eukaryota</taxon>
        <taxon>Fungi</taxon>
        <taxon>Dikarya</taxon>
        <taxon>Ascomycota</taxon>
        <taxon>Saccharomycotina</taxon>
        <taxon>Pichiomycetes</taxon>
        <taxon>Debaryomycetaceae</taxon>
        <taxon>Suhomyces</taxon>
    </lineage>
</organism>
<keyword evidence="1" id="KW-0479">Metal-binding</keyword>
<dbReference type="InterPro" id="IPR051127">
    <property type="entry name" value="Fungal_SecMet_Regulators"/>
</dbReference>
<keyword evidence="4" id="KW-0539">Nucleus</keyword>
<dbReference type="OrthoDB" id="3364175at2759"/>
<feature type="region of interest" description="Disordered" evidence="5">
    <location>
        <begin position="733"/>
        <end position="760"/>
    </location>
</feature>
<dbReference type="GeneID" id="30985393"/>
<feature type="domain" description="Zn(2)-C6 fungal-type" evidence="6">
    <location>
        <begin position="15"/>
        <end position="44"/>
    </location>
</feature>
<feature type="region of interest" description="Disordered" evidence="5">
    <location>
        <begin position="130"/>
        <end position="159"/>
    </location>
</feature>
<dbReference type="AlphaFoldDB" id="A0A1E4SFZ2"/>
<dbReference type="Gene3D" id="4.10.240.10">
    <property type="entry name" value="Zn(2)-C6 fungal-type DNA-binding domain"/>
    <property type="match status" value="1"/>
</dbReference>
<feature type="region of interest" description="Disordered" evidence="5">
    <location>
        <begin position="664"/>
        <end position="714"/>
    </location>
</feature>
<proteinExistence type="predicted"/>
<evidence type="ECO:0000313" key="7">
    <source>
        <dbReference type="EMBL" id="ODV78385.1"/>
    </source>
</evidence>
<dbReference type="GO" id="GO:0000981">
    <property type="term" value="F:DNA-binding transcription factor activity, RNA polymerase II-specific"/>
    <property type="evidence" value="ECO:0007669"/>
    <property type="project" value="InterPro"/>
</dbReference>
<evidence type="ECO:0000256" key="1">
    <source>
        <dbReference type="ARBA" id="ARBA00022723"/>
    </source>
</evidence>
<dbReference type="STRING" id="984487.A0A1E4SFZ2"/>
<keyword evidence="8" id="KW-1185">Reference proteome</keyword>
<evidence type="ECO:0000256" key="3">
    <source>
        <dbReference type="ARBA" id="ARBA00023163"/>
    </source>
</evidence>
<dbReference type="RefSeq" id="XP_020063507.1">
    <property type="nucleotide sequence ID" value="XM_020211257.1"/>
</dbReference>
<keyword evidence="2" id="KW-0805">Transcription regulation</keyword>
<dbReference type="GO" id="GO:0008270">
    <property type="term" value="F:zinc ion binding"/>
    <property type="evidence" value="ECO:0007669"/>
    <property type="project" value="InterPro"/>
</dbReference>
<dbReference type="InterPro" id="IPR036864">
    <property type="entry name" value="Zn2-C6_fun-type_DNA-bd_sf"/>
</dbReference>
<dbReference type="Proteomes" id="UP000094285">
    <property type="component" value="Unassembled WGS sequence"/>
</dbReference>
<dbReference type="CDD" id="cd00067">
    <property type="entry name" value="GAL4"/>
    <property type="match status" value="1"/>
</dbReference>
<dbReference type="CDD" id="cd12148">
    <property type="entry name" value="fungal_TF_MHR"/>
    <property type="match status" value="1"/>
</dbReference>
<reference evidence="8" key="1">
    <citation type="submission" date="2016-05" db="EMBL/GenBank/DDBJ databases">
        <title>Comparative genomics of biotechnologically important yeasts.</title>
        <authorList>
            <consortium name="DOE Joint Genome Institute"/>
            <person name="Riley R."/>
            <person name="Haridas S."/>
            <person name="Wolfe K.H."/>
            <person name="Lopes M.R."/>
            <person name="Hittinger C.T."/>
            <person name="Goker M."/>
            <person name="Salamov A."/>
            <person name="Wisecaver J."/>
            <person name="Long T.M."/>
            <person name="Aerts A.L."/>
            <person name="Barry K."/>
            <person name="Choi C."/>
            <person name="Clum A."/>
            <person name="Coughlan A.Y."/>
            <person name="Deshpande S."/>
            <person name="Douglass A.P."/>
            <person name="Hanson S.J."/>
            <person name="Klenk H.-P."/>
            <person name="Labutti K."/>
            <person name="Lapidus A."/>
            <person name="Lindquist E."/>
            <person name="Lipzen A."/>
            <person name="Meier-Kolthoff J.P."/>
            <person name="Ohm R.A."/>
            <person name="Otillar R.P."/>
            <person name="Pangilinan J."/>
            <person name="Peng Y."/>
            <person name="Rokas A."/>
            <person name="Rosa C.A."/>
            <person name="Scheuner C."/>
            <person name="Sibirny A.A."/>
            <person name="Slot J.C."/>
            <person name="Stielow J.B."/>
            <person name="Sun H."/>
            <person name="Kurtzman C.P."/>
            <person name="Blackwell M."/>
            <person name="Grigoriev I.V."/>
            <person name="Jeffries T.W."/>
        </authorList>
    </citation>
    <scope>NUCLEOTIDE SEQUENCE [LARGE SCALE GENOMIC DNA]</scope>
    <source>
        <strain evidence="8">NRRL Y-17324</strain>
    </source>
</reference>
<evidence type="ECO:0000256" key="4">
    <source>
        <dbReference type="ARBA" id="ARBA00023242"/>
    </source>
</evidence>
<dbReference type="GO" id="GO:0006351">
    <property type="term" value="P:DNA-templated transcription"/>
    <property type="evidence" value="ECO:0007669"/>
    <property type="project" value="InterPro"/>
</dbReference>
<dbReference type="PANTHER" id="PTHR47424">
    <property type="entry name" value="REGULATORY PROTEIN GAL4"/>
    <property type="match status" value="1"/>
</dbReference>
<dbReference type="PROSITE" id="PS00463">
    <property type="entry name" value="ZN2_CY6_FUNGAL_1"/>
    <property type="match status" value="1"/>
</dbReference>
<dbReference type="InterPro" id="IPR007219">
    <property type="entry name" value="XnlR_reg_dom"/>
</dbReference>
<evidence type="ECO:0000256" key="2">
    <source>
        <dbReference type="ARBA" id="ARBA00023015"/>
    </source>
</evidence>
<dbReference type="SMART" id="SM00066">
    <property type="entry name" value="GAL4"/>
    <property type="match status" value="1"/>
</dbReference>